<evidence type="ECO:0000256" key="2">
    <source>
        <dbReference type="ARBA" id="ARBA00008034"/>
    </source>
</evidence>
<dbReference type="PANTHER" id="PTHR30477">
    <property type="entry name" value="ABC-TRANSPORTER METAL-BINDING PROTEIN"/>
    <property type="match status" value="1"/>
</dbReference>
<evidence type="ECO:0000256" key="1">
    <source>
        <dbReference type="ARBA" id="ARBA00004651"/>
    </source>
</evidence>
<dbReference type="SUPFAM" id="SSF47979">
    <property type="entry name" value="Iron-dependent repressor protein, dimerization domain"/>
    <property type="match status" value="1"/>
</dbReference>
<feature type="transmembrane region" description="Helical" evidence="10">
    <location>
        <begin position="142"/>
        <end position="163"/>
    </location>
</feature>
<dbReference type="KEGG" id="plon:Pla110_25700"/>
<dbReference type="PANTHER" id="PTHR30477:SF3">
    <property type="entry name" value="METAL TRANSPORT SYSTEM MEMBRANE PROTEIN CT_069-RELATED"/>
    <property type="match status" value="1"/>
</dbReference>
<accession>A0A518CNR8</accession>
<feature type="transmembrane region" description="Helical" evidence="10">
    <location>
        <begin position="331"/>
        <end position="351"/>
    </location>
</feature>
<dbReference type="GO" id="GO:0046983">
    <property type="term" value="F:protein dimerization activity"/>
    <property type="evidence" value="ECO:0007669"/>
    <property type="project" value="InterPro"/>
</dbReference>
<comment type="similarity">
    <text evidence="2 8">Belongs to the ABC-3 integral membrane protein family.</text>
</comment>
<feature type="region of interest" description="Disordered" evidence="9">
    <location>
        <begin position="505"/>
        <end position="524"/>
    </location>
</feature>
<feature type="domain" description="Iron dependent repressor metal binding and dimerisation" evidence="11">
    <location>
        <begin position="444"/>
        <end position="500"/>
    </location>
</feature>
<evidence type="ECO:0000256" key="10">
    <source>
        <dbReference type="SAM" id="Phobius"/>
    </source>
</evidence>
<evidence type="ECO:0000256" key="8">
    <source>
        <dbReference type="RuleBase" id="RU003943"/>
    </source>
</evidence>
<dbReference type="Gene3D" id="1.10.10.10">
    <property type="entry name" value="Winged helix-like DNA-binding domain superfamily/Winged helix DNA-binding domain"/>
    <property type="match status" value="1"/>
</dbReference>
<dbReference type="GO" id="GO:0046914">
    <property type="term" value="F:transition metal ion binding"/>
    <property type="evidence" value="ECO:0007669"/>
    <property type="project" value="InterPro"/>
</dbReference>
<organism evidence="12 13">
    <name type="scientific">Polystyrenella longa</name>
    <dbReference type="NCBI Taxonomy" id="2528007"/>
    <lineage>
        <taxon>Bacteria</taxon>
        <taxon>Pseudomonadati</taxon>
        <taxon>Planctomycetota</taxon>
        <taxon>Planctomycetia</taxon>
        <taxon>Planctomycetales</taxon>
        <taxon>Planctomycetaceae</taxon>
        <taxon>Polystyrenella</taxon>
    </lineage>
</organism>
<dbReference type="RefSeq" id="WP_144996070.1">
    <property type="nucleotide sequence ID" value="NZ_CP036281.1"/>
</dbReference>
<evidence type="ECO:0000256" key="5">
    <source>
        <dbReference type="ARBA" id="ARBA00022692"/>
    </source>
</evidence>
<dbReference type="GO" id="GO:0010043">
    <property type="term" value="P:response to zinc ion"/>
    <property type="evidence" value="ECO:0007669"/>
    <property type="project" value="TreeGrafter"/>
</dbReference>
<evidence type="ECO:0000256" key="3">
    <source>
        <dbReference type="ARBA" id="ARBA00022448"/>
    </source>
</evidence>
<dbReference type="GO" id="GO:0003700">
    <property type="term" value="F:DNA-binding transcription factor activity"/>
    <property type="evidence" value="ECO:0007669"/>
    <property type="project" value="InterPro"/>
</dbReference>
<evidence type="ECO:0000256" key="7">
    <source>
        <dbReference type="ARBA" id="ARBA00023136"/>
    </source>
</evidence>
<dbReference type="InterPro" id="IPR036388">
    <property type="entry name" value="WH-like_DNA-bd_sf"/>
</dbReference>
<feature type="transmembrane region" description="Helical" evidence="10">
    <location>
        <begin position="213"/>
        <end position="237"/>
    </location>
</feature>
<sequence length="524" mass="57058">MTFRRRFTQLENKTGFLAILFLIVAIISGTTSAGAQEKNGLSDSSFEKQVVAQKSLVPSFLDRKPQSFGDRLVRTITLRDYNTRVVLLGTVLLGICAGVIGTFMVLRQRALVGDVIGHSALPGIACAFLIMEAISPGTGKSVPGLLAGAFVSGTLGVVGTLLFRRIPRIKEDAAQAIILSGLFGLGIVLFTAIQKIPQGNAAGLDQFIFGKAASMLASDVWLIGAVSLVLLVTATFLRKELTILCFDEEYTSARGWPVGLLDLALMGLVVSVCVIGMQSVGMLLVVALLIIPPAAARFWTNQINKMLIVAAVMGGLSSMLGILLSSMFPRLSAGAVIVLCGTLVFLFSLMFGKESGVLRRLLVERKVQTQIGLQDLIRAFYEIIEQRLQGEARLQRDTYLSELVSLEDLLAKRSWSQHRLHRLMKSARSEDLLEAHGTDQFRLTSSGVDFATRVVRNHRLWEIYLMKHADIATSRVDRSADRIEHALGPEMIEELEAIMKSQAEQFPPMPSPHQIPAGPEASAT</sequence>
<dbReference type="GO" id="GO:0043190">
    <property type="term" value="C:ATP-binding cassette (ABC) transporter complex"/>
    <property type="evidence" value="ECO:0007669"/>
    <property type="project" value="InterPro"/>
</dbReference>
<dbReference type="EMBL" id="CP036281">
    <property type="protein sequence ID" value="QDU80834.1"/>
    <property type="molecule type" value="Genomic_DNA"/>
</dbReference>
<dbReference type="GO" id="GO:0055085">
    <property type="term" value="P:transmembrane transport"/>
    <property type="evidence" value="ECO:0007669"/>
    <property type="project" value="InterPro"/>
</dbReference>
<keyword evidence="13" id="KW-1185">Reference proteome</keyword>
<comment type="subcellular location">
    <subcellularLocation>
        <location evidence="1 8">Cell membrane</location>
        <topology evidence="1 8">Multi-pass membrane protein</topology>
    </subcellularLocation>
</comment>
<dbReference type="SMART" id="SM00529">
    <property type="entry name" value="HTH_DTXR"/>
    <property type="match status" value="1"/>
</dbReference>
<dbReference type="SUPFAM" id="SSF81345">
    <property type="entry name" value="ABC transporter involved in vitamin B12 uptake, BtuC"/>
    <property type="match status" value="1"/>
</dbReference>
<dbReference type="InterPro" id="IPR037294">
    <property type="entry name" value="ABC_BtuC-like"/>
</dbReference>
<keyword evidence="5 8" id="KW-0812">Transmembrane</keyword>
<evidence type="ECO:0000313" key="13">
    <source>
        <dbReference type="Proteomes" id="UP000317178"/>
    </source>
</evidence>
<dbReference type="InterPro" id="IPR001626">
    <property type="entry name" value="ABC_TroCD"/>
</dbReference>
<proteinExistence type="inferred from homology"/>
<dbReference type="InterPro" id="IPR036421">
    <property type="entry name" value="Fe_dep_repressor_sf"/>
</dbReference>
<keyword evidence="4" id="KW-1003">Cell membrane</keyword>
<dbReference type="Pfam" id="PF00950">
    <property type="entry name" value="ABC-3"/>
    <property type="match status" value="1"/>
</dbReference>
<feature type="transmembrane region" description="Helical" evidence="10">
    <location>
        <begin position="307"/>
        <end position="325"/>
    </location>
</feature>
<dbReference type="AlphaFoldDB" id="A0A518CNR8"/>
<evidence type="ECO:0000256" key="4">
    <source>
        <dbReference type="ARBA" id="ARBA00022475"/>
    </source>
</evidence>
<dbReference type="InterPro" id="IPR001367">
    <property type="entry name" value="Fe_dep_repressor"/>
</dbReference>
<gene>
    <name evidence="12" type="primary">mntB_2</name>
    <name evidence="12" type="ORF">Pla110_25700</name>
</gene>
<evidence type="ECO:0000313" key="12">
    <source>
        <dbReference type="EMBL" id="QDU80834.1"/>
    </source>
</evidence>
<keyword evidence="6 10" id="KW-1133">Transmembrane helix</keyword>
<feature type="transmembrane region" description="Helical" evidence="10">
    <location>
        <begin position="111"/>
        <end position="130"/>
    </location>
</feature>
<name>A0A518CNR8_9PLAN</name>
<dbReference type="OrthoDB" id="9788905at2"/>
<feature type="transmembrane region" description="Helical" evidence="10">
    <location>
        <begin position="175"/>
        <end position="193"/>
    </location>
</feature>
<evidence type="ECO:0000256" key="9">
    <source>
        <dbReference type="SAM" id="MobiDB-lite"/>
    </source>
</evidence>
<feature type="transmembrane region" description="Helical" evidence="10">
    <location>
        <begin position="85"/>
        <end position="106"/>
    </location>
</feature>
<protein>
    <submittedName>
        <fullName evidence="12">Manganese transport system membrane protein MntB</fullName>
    </submittedName>
</protein>
<keyword evidence="3 8" id="KW-0813">Transport</keyword>
<dbReference type="Gene3D" id="1.10.3470.10">
    <property type="entry name" value="ABC transporter involved in vitamin B12 uptake, BtuC"/>
    <property type="match status" value="1"/>
</dbReference>
<dbReference type="Proteomes" id="UP000317178">
    <property type="component" value="Chromosome"/>
</dbReference>
<dbReference type="InterPro" id="IPR022689">
    <property type="entry name" value="Iron_dep_repressor"/>
</dbReference>
<keyword evidence="7 10" id="KW-0472">Membrane</keyword>
<evidence type="ECO:0000256" key="6">
    <source>
        <dbReference type="ARBA" id="ARBA00022989"/>
    </source>
</evidence>
<reference evidence="12 13" key="1">
    <citation type="submission" date="2019-02" db="EMBL/GenBank/DDBJ databases">
        <title>Deep-cultivation of Planctomycetes and their phenomic and genomic characterization uncovers novel biology.</title>
        <authorList>
            <person name="Wiegand S."/>
            <person name="Jogler M."/>
            <person name="Boedeker C."/>
            <person name="Pinto D."/>
            <person name="Vollmers J."/>
            <person name="Rivas-Marin E."/>
            <person name="Kohn T."/>
            <person name="Peeters S.H."/>
            <person name="Heuer A."/>
            <person name="Rast P."/>
            <person name="Oberbeckmann S."/>
            <person name="Bunk B."/>
            <person name="Jeske O."/>
            <person name="Meyerdierks A."/>
            <person name="Storesund J.E."/>
            <person name="Kallscheuer N."/>
            <person name="Luecker S."/>
            <person name="Lage O.M."/>
            <person name="Pohl T."/>
            <person name="Merkel B.J."/>
            <person name="Hornburger P."/>
            <person name="Mueller R.-W."/>
            <person name="Bruemmer F."/>
            <person name="Labrenz M."/>
            <person name="Spormann A.M."/>
            <person name="Op den Camp H."/>
            <person name="Overmann J."/>
            <person name="Amann R."/>
            <person name="Jetten M.S.M."/>
            <person name="Mascher T."/>
            <person name="Medema M.H."/>
            <person name="Devos D.P."/>
            <person name="Kaster A.-K."/>
            <person name="Ovreas L."/>
            <person name="Rohde M."/>
            <person name="Galperin M.Y."/>
            <person name="Jogler C."/>
        </authorList>
    </citation>
    <scope>NUCLEOTIDE SEQUENCE [LARGE SCALE GENOMIC DNA]</scope>
    <source>
        <strain evidence="12 13">Pla110</strain>
    </source>
</reference>
<evidence type="ECO:0000259" key="11">
    <source>
        <dbReference type="Pfam" id="PF02742"/>
    </source>
</evidence>
<dbReference type="CDD" id="cd06550">
    <property type="entry name" value="TM_ABC_iron-siderophores_like"/>
    <property type="match status" value="1"/>
</dbReference>
<dbReference type="Pfam" id="PF02742">
    <property type="entry name" value="Fe_dep_repr_C"/>
    <property type="match status" value="1"/>
</dbReference>